<keyword evidence="4" id="KW-0732">Signal</keyword>
<gene>
    <name evidence="9" type="ORF">NEMVEDRAFT_v1g43798</name>
</gene>
<sequence>CSLHGTWYNDVGSQMILKQDYEGIIVGEYRTSVEREKNAAGSTHSQVFGIGTNGNVNSTFAFFVVWRGGASVTGWVGQCHICGSNKTEQIEASWLLKSKISSCDDNWKSTLYSENSFTTVEQKEGPRKELGTHTPN</sequence>
<keyword evidence="10" id="KW-1185">Reference proteome</keyword>
<keyword evidence="5 8" id="KW-1015">Disulfide bond</keyword>
<dbReference type="PANTHER" id="PTHR34399">
    <property type="entry name" value="AVIDIN-RELATED"/>
    <property type="match status" value="1"/>
</dbReference>
<evidence type="ECO:0000256" key="2">
    <source>
        <dbReference type="ARBA" id="ARBA00006297"/>
    </source>
</evidence>
<dbReference type="Gene3D" id="2.40.128.30">
    <property type="entry name" value="Avidin-like"/>
    <property type="match status" value="1"/>
</dbReference>
<dbReference type="Proteomes" id="UP000001593">
    <property type="component" value="Unassembled WGS sequence"/>
</dbReference>
<dbReference type="PROSITE" id="PS51326">
    <property type="entry name" value="AVIDIN_2"/>
    <property type="match status" value="1"/>
</dbReference>
<evidence type="ECO:0000256" key="5">
    <source>
        <dbReference type="ARBA" id="ARBA00023157"/>
    </source>
</evidence>
<keyword evidence="6" id="KW-0325">Glycoprotein</keyword>
<organism evidence="9 10">
    <name type="scientific">Nematostella vectensis</name>
    <name type="common">Starlet sea anemone</name>
    <dbReference type="NCBI Taxonomy" id="45351"/>
    <lineage>
        <taxon>Eukaryota</taxon>
        <taxon>Metazoa</taxon>
        <taxon>Cnidaria</taxon>
        <taxon>Anthozoa</taxon>
        <taxon>Hexacorallia</taxon>
        <taxon>Actiniaria</taxon>
        <taxon>Edwardsiidae</taxon>
        <taxon>Nematostella</taxon>
    </lineage>
</organism>
<dbReference type="EMBL" id="DS469714">
    <property type="protein sequence ID" value="EDO34940.1"/>
    <property type="molecule type" value="Genomic_DNA"/>
</dbReference>
<keyword evidence="3" id="KW-0964">Secreted</keyword>
<feature type="disulfide bond" evidence="8">
    <location>
        <begin position="1"/>
        <end position="79"/>
    </location>
</feature>
<dbReference type="Pfam" id="PF01382">
    <property type="entry name" value="Avidin"/>
    <property type="match status" value="1"/>
</dbReference>
<dbReference type="GO" id="GO:0005576">
    <property type="term" value="C:extracellular region"/>
    <property type="evidence" value="ECO:0007669"/>
    <property type="project" value="UniProtKB-SubCell"/>
</dbReference>
<evidence type="ECO:0000256" key="7">
    <source>
        <dbReference type="ARBA" id="ARBA00023267"/>
    </source>
</evidence>
<dbReference type="PhylomeDB" id="A7SMX7"/>
<evidence type="ECO:0000256" key="3">
    <source>
        <dbReference type="ARBA" id="ARBA00022525"/>
    </source>
</evidence>
<dbReference type="GO" id="GO:0009374">
    <property type="term" value="F:biotin binding"/>
    <property type="evidence" value="ECO:0000318"/>
    <property type="project" value="GO_Central"/>
</dbReference>
<dbReference type="InterPro" id="IPR036896">
    <property type="entry name" value="Avidin-like_sf"/>
</dbReference>
<feature type="non-terminal residue" evidence="9">
    <location>
        <position position="1"/>
    </location>
</feature>
<reference evidence="9 10" key="1">
    <citation type="journal article" date="2007" name="Science">
        <title>Sea anemone genome reveals ancestral eumetazoan gene repertoire and genomic organization.</title>
        <authorList>
            <person name="Putnam N.H."/>
            <person name="Srivastava M."/>
            <person name="Hellsten U."/>
            <person name="Dirks B."/>
            <person name="Chapman J."/>
            <person name="Salamov A."/>
            <person name="Terry A."/>
            <person name="Shapiro H."/>
            <person name="Lindquist E."/>
            <person name="Kapitonov V.V."/>
            <person name="Jurka J."/>
            <person name="Genikhovich G."/>
            <person name="Grigoriev I.V."/>
            <person name="Lucas S.M."/>
            <person name="Steele R.E."/>
            <person name="Finnerty J.R."/>
            <person name="Technau U."/>
            <person name="Martindale M.Q."/>
            <person name="Rokhsar D.S."/>
        </authorList>
    </citation>
    <scope>NUCLEOTIDE SEQUENCE [LARGE SCALE GENOMIC DNA]</scope>
    <source>
        <strain evidence="10">CH2 X CH6</strain>
    </source>
</reference>
<dbReference type="AlphaFoldDB" id="A7SMX7"/>
<dbReference type="FunCoup" id="A7SMX7">
    <property type="interactions" value="3"/>
</dbReference>
<dbReference type="PANTHER" id="PTHR34399:SF3">
    <property type="entry name" value="AVID PROTEIN-RELATED"/>
    <property type="match status" value="1"/>
</dbReference>
<evidence type="ECO:0000256" key="6">
    <source>
        <dbReference type="ARBA" id="ARBA00023180"/>
    </source>
</evidence>
<name>A7SMX7_NEMVE</name>
<dbReference type="InterPro" id="IPR051764">
    <property type="entry name" value="Avidin/Streptavidin-rel"/>
</dbReference>
<dbReference type="HOGENOM" id="CLU_122441_2_0_1"/>
<evidence type="ECO:0008006" key="11">
    <source>
        <dbReference type="Google" id="ProtNLM"/>
    </source>
</evidence>
<dbReference type="InterPro" id="IPR005468">
    <property type="entry name" value="Avidin/str"/>
</dbReference>
<dbReference type="PRINTS" id="PR00709">
    <property type="entry name" value="AVIDIN"/>
</dbReference>
<evidence type="ECO:0000313" key="9">
    <source>
        <dbReference type="EMBL" id="EDO34940.1"/>
    </source>
</evidence>
<dbReference type="eggNOG" id="ENOG502S55G">
    <property type="taxonomic scope" value="Eukaryota"/>
</dbReference>
<dbReference type="OMA" id="WMANRIG"/>
<dbReference type="SUPFAM" id="SSF50876">
    <property type="entry name" value="Avidin/streptavidin"/>
    <property type="match status" value="1"/>
</dbReference>
<dbReference type="InParanoid" id="A7SMX7"/>
<evidence type="ECO:0000256" key="4">
    <source>
        <dbReference type="ARBA" id="ARBA00022729"/>
    </source>
</evidence>
<evidence type="ECO:0000256" key="1">
    <source>
        <dbReference type="ARBA" id="ARBA00004613"/>
    </source>
</evidence>
<keyword evidence="7" id="KW-0092">Biotin</keyword>
<evidence type="ECO:0000256" key="8">
    <source>
        <dbReference type="PIRSR" id="PIRSR605468-51"/>
    </source>
</evidence>
<comment type="similarity">
    <text evidence="2">Belongs to the avidin/streptavidin family.</text>
</comment>
<comment type="subcellular location">
    <subcellularLocation>
        <location evidence="1">Secreted</location>
    </subcellularLocation>
</comment>
<proteinExistence type="inferred from homology"/>
<evidence type="ECO:0000313" key="10">
    <source>
        <dbReference type="Proteomes" id="UP000001593"/>
    </source>
</evidence>
<accession>A7SMX7</accession>
<protein>
    <recommendedName>
        <fullName evidence="11">Avidin</fullName>
    </recommendedName>
</protein>
<feature type="non-terminal residue" evidence="9">
    <location>
        <position position="136"/>
    </location>
</feature>
<dbReference type="InterPro" id="IPR005469">
    <property type="entry name" value="Avidin"/>
</dbReference>